<feature type="transmembrane region" description="Helical" evidence="1">
    <location>
        <begin position="38"/>
        <end position="59"/>
    </location>
</feature>
<dbReference type="Proteomes" id="UP000199668">
    <property type="component" value="Unassembled WGS sequence"/>
</dbReference>
<dbReference type="EMBL" id="FOTY01000009">
    <property type="protein sequence ID" value="SFL95177.1"/>
    <property type="molecule type" value="Genomic_DNA"/>
</dbReference>
<dbReference type="RefSeq" id="WP_090926704.1">
    <property type="nucleotide sequence ID" value="NZ_FOTY01000009.1"/>
</dbReference>
<evidence type="ECO:0000256" key="1">
    <source>
        <dbReference type="SAM" id="Phobius"/>
    </source>
</evidence>
<dbReference type="AlphaFoldDB" id="A0A1I4LWU8"/>
<keyword evidence="1" id="KW-1133">Transmembrane helix</keyword>
<organism evidence="2 3">
    <name type="scientific">Salibacterium qingdaonense</name>
    <dbReference type="NCBI Taxonomy" id="266892"/>
    <lineage>
        <taxon>Bacteria</taxon>
        <taxon>Bacillati</taxon>
        <taxon>Bacillota</taxon>
        <taxon>Bacilli</taxon>
        <taxon>Bacillales</taxon>
        <taxon>Bacillaceae</taxon>
    </lineage>
</organism>
<keyword evidence="1" id="KW-0472">Membrane</keyword>
<gene>
    <name evidence="2" type="ORF">SAMN04488054_10927</name>
</gene>
<reference evidence="2 3" key="1">
    <citation type="submission" date="2016-10" db="EMBL/GenBank/DDBJ databases">
        <authorList>
            <person name="de Groot N.N."/>
        </authorList>
    </citation>
    <scope>NUCLEOTIDE SEQUENCE [LARGE SCALE GENOMIC DNA]</scope>
    <source>
        <strain evidence="2 3">CGMCC 1.6134</strain>
    </source>
</reference>
<accession>A0A1I4LWU8</accession>
<feature type="transmembrane region" description="Helical" evidence="1">
    <location>
        <begin position="71"/>
        <end position="88"/>
    </location>
</feature>
<keyword evidence="1" id="KW-0812">Transmembrane</keyword>
<protein>
    <submittedName>
        <fullName evidence="2">Uncharacterized protein</fullName>
    </submittedName>
</protein>
<sequence>MLVKVLNLCGVLLLGIGLPSFAIGSFAPEVAEDLFTITWLSILLRIISFIAYIGTVTNVIRKLYKENQVRLVHFQIGVLVSIFGLLIVDWKSGWPIIRSFF</sequence>
<name>A0A1I4LWU8_9BACI</name>
<keyword evidence="3" id="KW-1185">Reference proteome</keyword>
<proteinExistence type="predicted"/>
<dbReference type="OrthoDB" id="2968837at2"/>
<dbReference type="STRING" id="266892.SAMN04488054_10927"/>
<evidence type="ECO:0000313" key="2">
    <source>
        <dbReference type="EMBL" id="SFL95177.1"/>
    </source>
</evidence>
<evidence type="ECO:0000313" key="3">
    <source>
        <dbReference type="Proteomes" id="UP000199668"/>
    </source>
</evidence>